<feature type="region of interest" description="Disordered" evidence="1">
    <location>
        <begin position="377"/>
        <end position="408"/>
    </location>
</feature>
<gene>
    <name evidence="2" type="ORF">AWC38_SpisGene7129</name>
</gene>
<reference evidence="3" key="1">
    <citation type="journal article" date="2017" name="bioRxiv">
        <title>Comparative analysis of the genomes of Stylophora pistillata and Acropora digitifera provides evidence for extensive differences between species of corals.</title>
        <authorList>
            <person name="Voolstra C.R."/>
            <person name="Li Y."/>
            <person name="Liew Y.J."/>
            <person name="Baumgarten S."/>
            <person name="Zoccola D."/>
            <person name="Flot J.-F."/>
            <person name="Tambutte S."/>
            <person name="Allemand D."/>
            <person name="Aranda M."/>
        </authorList>
    </citation>
    <scope>NUCLEOTIDE SEQUENCE [LARGE SCALE GENOMIC DNA]</scope>
</reference>
<protein>
    <submittedName>
        <fullName evidence="2">Uncharacterized protein</fullName>
    </submittedName>
</protein>
<comment type="caution">
    <text evidence="2">The sequence shown here is derived from an EMBL/GenBank/DDBJ whole genome shotgun (WGS) entry which is preliminary data.</text>
</comment>
<dbReference type="Proteomes" id="UP000225706">
    <property type="component" value="Unassembled WGS sequence"/>
</dbReference>
<accession>A0A2B4SHZ2</accession>
<dbReference type="EMBL" id="LSMT01000089">
    <property type="protein sequence ID" value="PFX28147.1"/>
    <property type="molecule type" value="Genomic_DNA"/>
</dbReference>
<proteinExistence type="predicted"/>
<keyword evidence="3" id="KW-1185">Reference proteome</keyword>
<feature type="compositionally biased region" description="Acidic residues" evidence="1">
    <location>
        <begin position="393"/>
        <end position="403"/>
    </location>
</feature>
<organism evidence="2 3">
    <name type="scientific">Stylophora pistillata</name>
    <name type="common">Smooth cauliflower coral</name>
    <dbReference type="NCBI Taxonomy" id="50429"/>
    <lineage>
        <taxon>Eukaryota</taxon>
        <taxon>Metazoa</taxon>
        <taxon>Cnidaria</taxon>
        <taxon>Anthozoa</taxon>
        <taxon>Hexacorallia</taxon>
        <taxon>Scleractinia</taxon>
        <taxon>Astrocoeniina</taxon>
        <taxon>Pocilloporidae</taxon>
        <taxon>Stylophora</taxon>
    </lineage>
</organism>
<dbReference type="AlphaFoldDB" id="A0A2B4SHZ2"/>
<sequence>MYSLHDITSVCPKLEPLASDEPCCREEESLRLMNHANEQMDTLVRVSAENKNSLMMESSQLDVYGKTPCVGMSGYEGMTTNNAIAYEVKSMATVVKTLHGNAYHANASGQMSYATVKIPYEIKSIGTIEKPIPFGSKPNGIEKSRPDEAYHSNTCGQVSNGAIKIPYEIKSIGTIEKPLLSGESYPTSVSEELPHGKILNVYTVPVYENGGSHEVYYYPMENDTQEGGAISQTSQAGTPVSYVYDSGYDPCERTQSKPEATPSSAGLTACQSSAYGTIPLNQLGPDRLSQPYDMLSQEKALGLQKNTFRGTHRALTSYEIGAQPRPSCNCSCHHSDPGSSHFPAFGLRNERPSVIMVPATWNGDVMDDAAGKFESASHGIRQDLQHKEYHELEDSDSSDDGDEDGKHEKYFRKNIDGTTARFKLSKEDWKRIPINTFPSGGRLLSGDWTRIFLSKVKESNPWCSLRFKNNHVRSENSRKIHSAVFFRGGAECKRPECNVKVRFVIRKERGKHVEVTYVGNVCHNSQPGGGDVITDKRKKRCVRRPRFTSSLDE</sequence>
<dbReference type="OrthoDB" id="5962154at2759"/>
<evidence type="ECO:0000313" key="2">
    <source>
        <dbReference type="EMBL" id="PFX28147.1"/>
    </source>
</evidence>
<name>A0A2B4SHZ2_STYPI</name>
<feature type="compositionally biased region" description="Basic and acidic residues" evidence="1">
    <location>
        <begin position="380"/>
        <end position="392"/>
    </location>
</feature>
<evidence type="ECO:0000313" key="3">
    <source>
        <dbReference type="Proteomes" id="UP000225706"/>
    </source>
</evidence>
<evidence type="ECO:0000256" key="1">
    <source>
        <dbReference type="SAM" id="MobiDB-lite"/>
    </source>
</evidence>